<accession>E9GP22</accession>
<dbReference type="InParanoid" id="E9GP22"/>
<name>E9GP22_DAPPU</name>
<evidence type="ECO:0000313" key="1">
    <source>
        <dbReference type="EMBL" id="EFX78759.1"/>
    </source>
</evidence>
<dbReference type="EMBL" id="GL732556">
    <property type="protein sequence ID" value="EFX78759.1"/>
    <property type="molecule type" value="Genomic_DNA"/>
</dbReference>
<dbReference type="Proteomes" id="UP000000305">
    <property type="component" value="Unassembled WGS sequence"/>
</dbReference>
<dbReference type="KEGG" id="dpx:DAPPUDRAFT_245779"/>
<keyword evidence="2" id="KW-1185">Reference proteome</keyword>
<sequence length="57" mass="6664">MLAQVEGIKSSKELTTNRTCLVIDMNIKITKNQEFSSTNRQYFEVFGKVREKLWTAH</sequence>
<protein>
    <submittedName>
        <fullName evidence="1">Uncharacterized protein</fullName>
    </submittedName>
</protein>
<dbReference type="AlphaFoldDB" id="E9GP22"/>
<proteinExistence type="predicted"/>
<evidence type="ECO:0000313" key="2">
    <source>
        <dbReference type="Proteomes" id="UP000000305"/>
    </source>
</evidence>
<reference evidence="1 2" key="1">
    <citation type="journal article" date="2011" name="Science">
        <title>The ecoresponsive genome of Daphnia pulex.</title>
        <authorList>
            <person name="Colbourne J.K."/>
            <person name="Pfrender M.E."/>
            <person name="Gilbert D."/>
            <person name="Thomas W.K."/>
            <person name="Tucker A."/>
            <person name="Oakley T.H."/>
            <person name="Tokishita S."/>
            <person name="Aerts A."/>
            <person name="Arnold G.J."/>
            <person name="Basu M.K."/>
            <person name="Bauer D.J."/>
            <person name="Caceres C.E."/>
            <person name="Carmel L."/>
            <person name="Casola C."/>
            <person name="Choi J.H."/>
            <person name="Detter J.C."/>
            <person name="Dong Q."/>
            <person name="Dusheyko S."/>
            <person name="Eads B.D."/>
            <person name="Frohlich T."/>
            <person name="Geiler-Samerotte K.A."/>
            <person name="Gerlach D."/>
            <person name="Hatcher P."/>
            <person name="Jogdeo S."/>
            <person name="Krijgsveld J."/>
            <person name="Kriventseva E.V."/>
            <person name="Kultz D."/>
            <person name="Laforsch C."/>
            <person name="Lindquist E."/>
            <person name="Lopez J."/>
            <person name="Manak J.R."/>
            <person name="Muller J."/>
            <person name="Pangilinan J."/>
            <person name="Patwardhan R.P."/>
            <person name="Pitluck S."/>
            <person name="Pritham E.J."/>
            <person name="Rechtsteiner A."/>
            <person name="Rho M."/>
            <person name="Rogozin I.B."/>
            <person name="Sakarya O."/>
            <person name="Salamov A."/>
            <person name="Schaack S."/>
            <person name="Shapiro H."/>
            <person name="Shiga Y."/>
            <person name="Skalitzky C."/>
            <person name="Smith Z."/>
            <person name="Souvorov A."/>
            <person name="Sung W."/>
            <person name="Tang Z."/>
            <person name="Tsuchiya D."/>
            <person name="Tu H."/>
            <person name="Vos H."/>
            <person name="Wang M."/>
            <person name="Wolf Y.I."/>
            <person name="Yamagata H."/>
            <person name="Yamada T."/>
            <person name="Ye Y."/>
            <person name="Shaw J.R."/>
            <person name="Andrews J."/>
            <person name="Crease T.J."/>
            <person name="Tang H."/>
            <person name="Lucas S.M."/>
            <person name="Robertson H.M."/>
            <person name="Bork P."/>
            <person name="Koonin E.V."/>
            <person name="Zdobnov E.M."/>
            <person name="Grigoriev I.V."/>
            <person name="Lynch M."/>
            <person name="Boore J.L."/>
        </authorList>
    </citation>
    <scope>NUCLEOTIDE SEQUENCE [LARGE SCALE GENOMIC DNA]</scope>
</reference>
<dbReference type="HOGENOM" id="CLU_2998540_0_0_1"/>
<organism evidence="1 2">
    <name type="scientific">Daphnia pulex</name>
    <name type="common">Water flea</name>
    <dbReference type="NCBI Taxonomy" id="6669"/>
    <lineage>
        <taxon>Eukaryota</taxon>
        <taxon>Metazoa</taxon>
        <taxon>Ecdysozoa</taxon>
        <taxon>Arthropoda</taxon>
        <taxon>Crustacea</taxon>
        <taxon>Branchiopoda</taxon>
        <taxon>Diplostraca</taxon>
        <taxon>Cladocera</taxon>
        <taxon>Anomopoda</taxon>
        <taxon>Daphniidae</taxon>
        <taxon>Daphnia</taxon>
    </lineage>
</organism>
<gene>
    <name evidence="1" type="ORF">DAPPUDRAFT_245779</name>
</gene>